<dbReference type="InterPro" id="IPR012337">
    <property type="entry name" value="RNaseH-like_sf"/>
</dbReference>
<keyword evidence="8" id="KW-1185">Reference proteome</keyword>
<evidence type="ECO:0000259" key="6">
    <source>
        <dbReference type="PROSITE" id="PS50808"/>
    </source>
</evidence>
<evidence type="ECO:0000313" key="7">
    <source>
        <dbReference type="EMBL" id="KDO21643.1"/>
    </source>
</evidence>
<keyword evidence="3" id="KW-0862">Zinc</keyword>
<proteinExistence type="predicted"/>
<dbReference type="EMBL" id="KK583283">
    <property type="protein sequence ID" value="KDO21643.1"/>
    <property type="molecule type" value="Genomic_DNA"/>
</dbReference>
<sequence length="704" mass="76598">MGRHRDPLWKWFDDTPVMRPGKVTACVTCKFCTNYVCAVTTSLKRHLEICRKRDPALLPDEHLPPVDMAHKRRVDDAGKEEAFAQHSAKRTKQEDTSAPQAPLQQAKAEKLLTRAVLSASMDPSVFQHPAFLAFFKVLAPDFAVPTPMDVHGRLLDAEYNTELDGIRSQLASSGAGVLALPPGETFLTLFTPFPCAIPSADVLTSESAEAVAVHIIAARRHARAMIATAAPAFLSPTDGSDGSDLWNLTSALPFLAFCADARPSMSLVRSLLEKETAPDAFEFTYGDIAAALHAVCRDVCALPGPKQQLKKAVALLHSLHDPALASLFETTCQHVLRDHVPLPAIFRPASFASIVDMLTALDRLRSVITALPAAIANNDASSVRLDPAMMGIIHDVSFWKASKALVAVLSPIHAAIAYLQSSEATFSAVYAVFLHVKMAFLQTPTTIYAACGLVSTMHHEYPRALTDILTHHVAVVYSPVHALAFRVDPFFDQLRAVVVERFGASMLDLNDELLSECRRGLTLLCRKSRTLEAKALSQFCLYCARTNASTDVFAMTKTMLPNCIWGQATGQFPDLSPLLVNVFACPATASRRHVRTSTCSAPGQKEKVALLAWNQVHRQEKQHVLYRDSAFAKALARDPNAPPLPPTGASDDGSDDDPSRLSVLLSSLTALHPENIPDTWLFGAHANNAMRQLSEMAHGTTTTV</sequence>
<dbReference type="GO" id="GO:0003677">
    <property type="term" value="F:DNA binding"/>
    <property type="evidence" value="ECO:0007669"/>
    <property type="project" value="InterPro"/>
</dbReference>
<evidence type="ECO:0000313" key="8">
    <source>
        <dbReference type="Proteomes" id="UP000030745"/>
    </source>
</evidence>
<dbReference type="SUPFAM" id="SSF53098">
    <property type="entry name" value="Ribonuclease H-like"/>
    <property type="match status" value="1"/>
</dbReference>
<reference evidence="7 8" key="1">
    <citation type="journal article" date="2013" name="PLoS Genet.">
        <title>Distinctive expansion of potential virulence genes in the genome of the oomycete fish pathogen Saprolegnia parasitica.</title>
        <authorList>
            <person name="Jiang R.H."/>
            <person name="de Bruijn I."/>
            <person name="Haas B.J."/>
            <person name="Belmonte R."/>
            <person name="Lobach L."/>
            <person name="Christie J."/>
            <person name="van den Ackerveken G."/>
            <person name="Bottin A."/>
            <person name="Bulone V."/>
            <person name="Diaz-Moreno S.M."/>
            <person name="Dumas B."/>
            <person name="Fan L."/>
            <person name="Gaulin E."/>
            <person name="Govers F."/>
            <person name="Grenville-Briggs L.J."/>
            <person name="Horner N.R."/>
            <person name="Levin J.Z."/>
            <person name="Mammella M."/>
            <person name="Meijer H.J."/>
            <person name="Morris P."/>
            <person name="Nusbaum C."/>
            <person name="Oome S."/>
            <person name="Phillips A.J."/>
            <person name="van Rooyen D."/>
            <person name="Rzeszutek E."/>
            <person name="Saraiva M."/>
            <person name="Secombes C.J."/>
            <person name="Seidl M.F."/>
            <person name="Snel B."/>
            <person name="Stassen J.H."/>
            <person name="Sykes S."/>
            <person name="Tripathy S."/>
            <person name="van den Berg H."/>
            <person name="Vega-Arreguin J.C."/>
            <person name="Wawra S."/>
            <person name="Young S.K."/>
            <person name="Zeng Q."/>
            <person name="Dieguez-Uribeondo J."/>
            <person name="Russ C."/>
            <person name="Tyler B.M."/>
            <person name="van West P."/>
        </authorList>
    </citation>
    <scope>NUCLEOTIDE SEQUENCE [LARGE SCALE GENOMIC DNA]</scope>
    <source>
        <strain evidence="7 8">CBS 223.65</strain>
    </source>
</reference>
<dbReference type="AlphaFoldDB" id="A0A067BTQ7"/>
<evidence type="ECO:0000256" key="2">
    <source>
        <dbReference type="ARBA" id="ARBA00022771"/>
    </source>
</evidence>
<evidence type="ECO:0000256" key="4">
    <source>
        <dbReference type="PROSITE-ProRule" id="PRU00027"/>
    </source>
</evidence>
<dbReference type="VEuPathDB" id="FungiDB:SPRG_12884"/>
<dbReference type="PROSITE" id="PS50808">
    <property type="entry name" value="ZF_BED"/>
    <property type="match status" value="1"/>
</dbReference>
<evidence type="ECO:0000256" key="3">
    <source>
        <dbReference type="ARBA" id="ARBA00022833"/>
    </source>
</evidence>
<dbReference type="RefSeq" id="XP_012207655.1">
    <property type="nucleotide sequence ID" value="XM_012352265.1"/>
</dbReference>
<dbReference type="Proteomes" id="UP000030745">
    <property type="component" value="Unassembled WGS sequence"/>
</dbReference>
<evidence type="ECO:0000256" key="1">
    <source>
        <dbReference type="ARBA" id="ARBA00022723"/>
    </source>
</evidence>
<feature type="domain" description="BED-type" evidence="6">
    <location>
        <begin position="3"/>
        <end position="77"/>
    </location>
</feature>
<accession>A0A067BTQ7</accession>
<dbReference type="KEGG" id="spar:SPRG_12884"/>
<dbReference type="OMA" id="HHEYPRA"/>
<dbReference type="GO" id="GO:0008270">
    <property type="term" value="F:zinc ion binding"/>
    <property type="evidence" value="ECO:0007669"/>
    <property type="project" value="UniProtKB-KW"/>
</dbReference>
<feature type="region of interest" description="Disordered" evidence="5">
    <location>
        <begin position="636"/>
        <end position="659"/>
    </location>
</feature>
<keyword evidence="2 4" id="KW-0863">Zinc-finger</keyword>
<dbReference type="OrthoDB" id="65967at2759"/>
<organism evidence="7 8">
    <name type="scientific">Saprolegnia parasitica (strain CBS 223.65)</name>
    <dbReference type="NCBI Taxonomy" id="695850"/>
    <lineage>
        <taxon>Eukaryota</taxon>
        <taxon>Sar</taxon>
        <taxon>Stramenopiles</taxon>
        <taxon>Oomycota</taxon>
        <taxon>Saprolegniomycetes</taxon>
        <taxon>Saprolegniales</taxon>
        <taxon>Saprolegniaceae</taxon>
        <taxon>Saprolegnia</taxon>
    </lineage>
</organism>
<keyword evidence="1" id="KW-0479">Metal-binding</keyword>
<protein>
    <recommendedName>
        <fullName evidence="6">BED-type domain-containing protein</fullName>
    </recommendedName>
</protein>
<dbReference type="GeneID" id="24134805"/>
<name>A0A067BTQ7_SAPPC</name>
<gene>
    <name evidence="7" type="ORF">SPRG_12884</name>
</gene>
<dbReference type="InterPro" id="IPR003656">
    <property type="entry name" value="Znf_BED"/>
</dbReference>
<evidence type="ECO:0000256" key="5">
    <source>
        <dbReference type="SAM" id="MobiDB-lite"/>
    </source>
</evidence>